<dbReference type="Proteomes" id="UP000288859">
    <property type="component" value="Unassembled WGS sequence"/>
</dbReference>
<keyword evidence="5 10" id="KW-0812">Transmembrane</keyword>
<comment type="pathway">
    <text evidence="3 10">Protein modification; protein glycosylation.</text>
</comment>
<evidence type="ECO:0000256" key="3">
    <source>
        <dbReference type="ARBA" id="ARBA00004922"/>
    </source>
</evidence>
<protein>
    <recommendedName>
        <fullName evidence="10">Dolichyl-diphosphooligosaccharide--protein glycosyltransferase subunit 1</fullName>
    </recommendedName>
</protein>
<dbReference type="OrthoDB" id="310030at2759"/>
<proteinExistence type="inferred from homology"/>
<keyword evidence="8 10" id="KW-1133">Transmembrane helix</keyword>
<evidence type="ECO:0000256" key="10">
    <source>
        <dbReference type="RuleBase" id="RU361143"/>
    </source>
</evidence>
<dbReference type="AlphaFoldDB" id="A0A438N2C6"/>
<comment type="subcellular location">
    <subcellularLocation>
        <location evidence="2 10">Endoplasmic reticulum membrane</location>
        <topology evidence="2 10">Single-pass type I membrane protein</topology>
    </subcellularLocation>
</comment>
<comment type="function">
    <text evidence="1 10">Subunit of the oligosaccharyl transferase (OST) complex that catalyzes the initial transfer of a defined glycan (Glc(3)Man(9)GlcNAc(2) in eukaryotes) from the lipid carrier dolichol-pyrophosphate to an asparagine residue within an Asn-X-Ser/Thr consensus motif in nascent polypeptide chains, the first step in protein N-glycosylation. N-glycosylation occurs cotranslationally and the complex associates with the Sec61 complex at the channel-forming translocon complex that mediates protein translocation across the endoplasmic reticulum (ER). All subunits are required for a maximal enzyme activity.</text>
</comment>
<dbReference type="PANTHER" id="PTHR21049:SF0">
    <property type="entry name" value="DOLICHYL-DIPHOSPHOOLIGOSACCHARIDE--PROTEIN GLYCOSYLTRANSFERASE SUBUNIT 1"/>
    <property type="match status" value="1"/>
</dbReference>
<comment type="subunit">
    <text evidence="10">Component of the oligosaccharyltransferase (OST) complex.</text>
</comment>
<gene>
    <name evidence="11" type="ORF">B0A52_05725</name>
</gene>
<accession>A0A438N2C6</accession>
<evidence type="ECO:0000256" key="1">
    <source>
        <dbReference type="ARBA" id="ARBA00002791"/>
    </source>
</evidence>
<sequence length="512" mass="56630">MRYSAVVSTVLGLLASITTADSNLTTDQQTQQKILQSDFTPPSVFENTNVVRTINLEKGYVRETVNVLVTNIDKLAQSEYYIPFEYDVMGKIGGFDARDKKHPDGGPLETYIASPSGLSTSGGSLSSPTQYYVVQLLEPLAPKASITLSISYHVLGALTPLPAAIKQDEKQYLIYNFSAYLPSVYKTIKQKTKLKFPNADVPEYTKTTGLTSAADPEKQGSSFTYGTYDTAKVAPGSTYPVSVRYEFNRPVLVASQLERDVEVSHWGGNLATEERYWLRNDGASLANHFSRVAWSHQNFYINAGQASTSAVRELKVPLKAGSVDPYFTDDIGNVSTSRYRPNKVREASLELKPRYPIFGGWKYSFRIGWNNALSSVLRKLKTPADTYILSVPLIEGPKPQEGIQYEKLTFRVILPEGATNVQWQTYGGHGVPLLRAEQGLHKTFMDSLGRTELKLSASNVVDESRDVTVLVTYEYPFVASLRKPATIFAGLAAAFVIIHLLLSVDTRIGKKA</sequence>
<reference evidence="11 12" key="1">
    <citation type="submission" date="2017-03" db="EMBL/GenBank/DDBJ databases">
        <title>Genomes of endolithic fungi from Antarctica.</title>
        <authorList>
            <person name="Coleine C."/>
            <person name="Masonjones S."/>
            <person name="Stajich J.E."/>
        </authorList>
    </citation>
    <scope>NUCLEOTIDE SEQUENCE [LARGE SCALE GENOMIC DNA]</scope>
    <source>
        <strain evidence="11 12">CCFEE 6314</strain>
    </source>
</reference>
<dbReference type="UniPathway" id="UPA00378"/>
<evidence type="ECO:0000256" key="5">
    <source>
        <dbReference type="ARBA" id="ARBA00022692"/>
    </source>
</evidence>
<evidence type="ECO:0000256" key="6">
    <source>
        <dbReference type="ARBA" id="ARBA00022729"/>
    </source>
</evidence>
<feature type="chain" id="PRO_5018811823" description="Dolichyl-diphosphooligosaccharide--protein glycosyltransferase subunit 1" evidence="10">
    <location>
        <begin position="21"/>
        <end position="512"/>
    </location>
</feature>
<dbReference type="InterPro" id="IPR007676">
    <property type="entry name" value="Ribophorin_I"/>
</dbReference>
<comment type="similarity">
    <text evidence="4 10">Belongs to the OST1 family.</text>
</comment>
<dbReference type="EMBL" id="NAJM01000026">
    <property type="protein sequence ID" value="RVX69890.1"/>
    <property type="molecule type" value="Genomic_DNA"/>
</dbReference>
<keyword evidence="7 10" id="KW-0256">Endoplasmic reticulum</keyword>
<evidence type="ECO:0000256" key="8">
    <source>
        <dbReference type="ARBA" id="ARBA00022989"/>
    </source>
</evidence>
<keyword evidence="6 10" id="KW-0732">Signal</keyword>
<evidence type="ECO:0000313" key="11">
    <source>
        <dbReference type="EMBL" id="RVX69890.1"/>
    </source>
</evidence>
<keyword evidence="9 10" id="KW-0472">Membrane</keyword>
<evidence type="ECO:0000256" key="4">
    <source>
        <dbReference type="ARBA" id="ARBA00008905"/>
    </source>
</evidence>
<organism evidence="11 12">
    <name type="scientific">Exophiala mesophila</name>
    <name type="common">Black yeast-like fungus</name>
    <dbReference type="NCBI Taxonomy" id="212818"/>
    <lineage>
        <taxon>Eukaryota</taxon>
        <taxon>Fungi</taxon>
        <taxon>Dikarya</taxon>
        <taxon>Ascomycota</taxon>
        <taxon>Pezizomycotina</taxon>
        <taxon>Eurotiomycetes</taxon>
        <taxon>Chaetothyriomycetidae</taxon>
        <taxon>Chaetothyriales</taxon>
        <taxon>Herpotrichiellaceae</taxon>
        <taxon>Exophiala</taxon>
    </lineage>
</organism>
<evidence type="ECO:0000256" key="7">
    <source>
        <dbReference type="ARBA" id="ARBA00022824"/>
    </source>
</evidence>
<dbReference type="GO" id="GO:0018279">
    <property type="term" value="P:protein N-linked glycosylation via asparagine"/>
    <property type="evidence" value="ECO:0007669"/>
    <property type="project" value="TreeGrafter"/>
</dbReference>
<evidence type="ECO:0000313" key="12">
    <source>
        <dbReference type="Proteomes" id="UP000288859"/>
    </source>
</evidence>
<comment type="caution">
    <text evidence="11">The sequence shown here is derived from an EMBL/GenBank/DDBJ whole genome shotgun (WGS) entry which is preliminary data.</text>
</comment>
<name>A0A438N2C6_EXOME</name>
<dbReference type="VEuPathDB" id="FungiDB:PV10_07872"/>
<dbReference type="Pfam" id="PF04597">
    <property type="entry name" value="Ribophorin_I"/>
    <property type="match status" value="1"/>
</dbReference>
<feature type="transmembrane region" description="Helical" evidence="10">
    <location>
        <begin position="485"/>
        <end position="504"/>
    </location>
</feature>
<evidence type="ECO:0000256" key="2">
    <source>
        <dbReference type="ARBA" id="ARBA00004115"/>
    </source>
</evidence>
<dbReference type="GO" id="GO:0008250">
    <property type="term" value="C:oligosaccharyltransferase complex"/>
    <property type="evidence" value="ECO:0007669"/>
    <property type="project" value="UniProtKB-UniRule"/>
</dbReference>
<dbReference type="PANTHER" id="PTHR21049">
    <property type="entry name" value="RIBOPHORIN I"/>
    <property type="match status" value="1"/>
</dbReference>
<evidence type="ECO:0000256" key="9">
    <source>
        <dbReference type="ARBA" id="ARBA00023136"/>
    </source>
</evidence>
<feature type="signal peptide" evidence="10">
    <location>
        <begin position="1"/>
        <end position="20"/>
    </location>
</feature>